<protein>
    <submittedName>
        <fullName evidence="3">Alpha/beta hydrolase</fullName>
    </submittedName>
</protein>
<dbReference type="STRING" id="1160895.CM19_10180"/>
<evidence type="ECO:0000256" key="1">
    <source>
        <dbReference type="ARBA" id="ARBA00022801"/>
    </source>
</evidence>
<gene>
    <name evidence="3" type="ORF">CM19_10180</name>
</gene>
<dbReference type="Proteomes" id="UP000024332">
    <property type="component" value="Unassembled WGS sequence"/>
</dbReference>
<keyword evidence="4" id="KW-1185">Reference proteome</keyword>
<name>A0A031LNP6_9CREN</name>
<organism evidence="3 4">
    <name type="scientific">Candidatus Acidianus copahuensis</name>
    <dbReference type="NCBI Taxonomy" id="1160895"/>
    <lineage>
        <taxon>Archaea</taxon>
        <taxon>Thermoproteota</taxon>
        <taxon>Thermoprotei</taxon>
        <taxon>Sulfolobales</taxon>
        <taxon>Sulfolobaceae</taxon>
        <taxon>Acidianus</taxon>
    </lineage>
</organism>
<dbReference type="Pfam" id="PF00561">
    <property type="entry name" value="Abhydrolase_1"/>
    <property type="match status" value="1"/>
</dbReference>
<dbReference type="InterPro" id="IPR000073">
    <property type="entry name" value="AB_hydrolase_1"/>
</dbReference>
<dbReference type="GO" id="GO:0016787">
    <property type="term" value="F:hydrolase activity"/>
    <property type="evidence" value="ECO:0007669"/>
    <property type="project" value="UniProtKB-KW"/>
</dbReference>
<dbReference type="RefSeq" id="WP_081801263.1">
    <property type="nucleotide sequence ID" value="NZ_JFZT01000048.1"/>
</dbReference>
<accession>A0A031LNP6</accession>
<dbReference type="PANTHER" id="PTHR43798">
    <property type="entry name" value="MONOACYLGLYCEROL LIPASE"/>
    <property type="match status" value="1"/>
</dbReference>
<dbReference type="Gene3D" id="3.40.50.1820">
    <property type="entry name" value="alpha/beta hydrolase"/>
    <property type="match status" value="1"/>
</dbReference>
<sequence>MPYIYLEDVRLYYEIHGSGKPIVLIHHLGGSSKSWRDVVLPLSEEFMVIVYDLRGHGRSSVPPLEYTISDHARDLRNLIDYLRLDNPILVGHSIGSLIALEYSLQYHLDKMLLIGALYKSPNPEPYWIYVNIASQFGMRALAEYRRIKGDFPDSLTKNSKAWLSLNEVYSENSPLGYRNTVEGLLHAKDYSQFLSRLNTSLRLIYGSLDNLSKNLETFKLVPKIKYKIIDGYGHLLNFECPDILAKSILELLND</sequence>
<comment type="caution">
    <text evidence="3">The sequence shown here is derived from an EMBL/GenBank/DDBJ whole genome shotgun (WGS) entry which is preliminary data.</text>
</comment>
<dbReference type="InterPro" id="IPR050266">
    <property type="entry name" value="AB_hydrolase_sf"/>
</dbReference>
<dbReference type="GO" id="GO:0016020">
    <property type="term" value="C:membrane"/>
    <property type="evidence" value="ECO:0007669"/>
    <property type="project" value="TreeGrafter"/>
</dbReference>
<dbReference type="SUPFAM" id="SSF53474">
    <property type="entry name" value="alpha/beta-Hydrolases"/>
    <property type="match status" value="1"/>
</dbReference>
<keyword evidence="1 3" id="KW-0378">Hydrolase</keyword>
<evidence type="ECO:0000313" key="4">
    <source>
        <dbReference type="Proteomes" id="UP000024332"/>
    </source>
</evidence>
<evidence type="ECO:0000313" key="3">
    <source>
        <dbReference type="EMBL" id="EZQ03184.1"/>
    </source>
</evidence>
<evidence type="ECO:0000259" key="2">
    <source>
        <dbReference type="Pfam" id="PF00561"/>
    </source>
</evidence>
<reference evidence="3 4" key="1">
    <citation type="submission" date="2014-03" db="EMBL/GenBank/DDBJ databases">
        <title>Draft genome sequence of the novel thermoacidophilic archaea Acidianus copahuensis ALE1 strain, isolated from Copahue volcanic area in Neuquen Argentina.</title>
        <authorList>
            <person name="Urbieta M.S."/>
            <person name="Rascovan N."/>
            <person name="Castro C."/>
            <person name="Revale S."/>
            <person name="Giaveno M.A."/>
            <person name="Vazquez M.P."/>
            <person name="Donati E.R."/>
        </authorList>
    </citation>
    <scope>NUCLEOTIDE SEQUENCE [LARGE SCALE GENOMIC DNA]</scope>
    <source>
        <strain evidence="3 4">ALE1</strain>
    </source>
</reference>
<proteinExistence type="predicted"/>
<dbReference type="InterPro" id="IPR029058">
    <property type="entry name" value="AB_hydrolase_fold"/>
</dbReference>
<dbReference type="EMBL" id="JFZT01000048">
    <property type="protein sequence ID" value="EZQ03184.1"/>
    <property type="molecule type" value="Genomic_DNA"/>
</dbReference>
<dbReference type="PANTHER" id="PTHR43798:SF31">
    <property type="entry name" value="AB HYDROLASE SUPERFAMILY PROTEIN YCLE"/>
    <property type="match status" value="1"/>
</dbReference>
<dbReference type="OrthoDB" id="7531at2157"/>
<dbReference type="AlphaFoldDB" id="A0A031LNP6"/>
<feature type="domain" description="AB hydrolase-1" evidence="2">
    <location>
        <begin position="20"/>
        <end position="114"/>
    </location>
</feature>